<gene>
    <name evidence="2" type="ORF">A2Y75_03580</name>
</gene>
<evidence type="ECO:0000259" key="1">
    <source>
        <dbReference type="SMART" id="SM00966"/>
    </source>
</evidence>
<dbReference type="EMBL" id="MELK01000047">
    <property type="protein sequence ID" value="OFW56294.1"/>
    <property type="molecule type" value="Genomic_DNA"/>
</dbReference>
<dbReference type="Proteomes" id="UP000177876">
    <property type="component" value="Unassembled WGS sequence"/>
</dbReference>
<organism evidence="2 3">
    <name type="scientific">Candidatus Solincola sediminis</name>
    <dbReference type="NCBI Taxonomy" id="1797199"/>
    <lineage>
        <taxon>Bacteria</taxon>
        <taxon>Bacillati</taxon>
        <taxon>Actinomycetota</taxon>
        <taxon>Candidatus Geothermincolia</taxon>
        <taxon>Candidatus Geothermincolales</taxon>
        <taxon>Candidatus Geothermincolaceae</taxon>
        <taxon>Candidatus Solincola</taxon>
    </lineage>
</organism>
<feature type="domain" description="SpoVT-AbrB" evidence="1">
    <location>
        <begin position="6"/>
        <end position="51"/>
    </location>
</feature>
<dbReference type="SUPFAM" id="SSF89447">
    <property type="entry name" value="AbrB/MazE/MraZ-like"/>
    <property type="match status" value="1"/>
</dbReference>
<evidence type="ECO:0000313" key="2">
    <source>
        <dbReference type="EMBL" id="OFW56294.1"/>
    </source>
</evidence>
<accession>A0A1F2WHH8</accession>
<sequence>MVKRMTRHGNSMALVIDKPILELLNIDADTPLDITTDGEVLIITPVRDKKRRKAFEAALDKANRRYGRMLKSLAD</sequence>
<dbReference type="Gene3D" id="2.10.260.10">
    <property type="match status" value="1"/>
</dbReference>
<comment type="caution">
    <text evidence="2">The sequence shown here is derived from an EMBL/GenBank/DDBJ whole genome shotgun (WGS) entry which is preliminary data.</text>
</comment>
<dbReference type="InterPro" id="IPR037914">
    <property type="entry name" value="SpoVT-AbrB_sf"/>
</dbReference>
<name>A0A1F2WHH8_9ACTN</name>
<dbReference type="InterPro" id="IPR007159">
    <property type="entry name" value="SpoVT-AbrB_dom"/>
</dbReference>
<dbReference type="STRING" id="1797197.A2Y75_03580"/>
<dbReference type="AlphaFoldDB" id="A0A1F2WHH8"/>
<protein>
    <submittedName>
        <fullName evidence="2">AbrB family transcriptional regulator</fullName>
    </submittedName>
</protein>
<evidence type="ECO:0000313" key="3">
    <source>
        <dbReference type="Proteomes" id="UP000177876"/>
    </source>
</evidence>
<dbReference type="GO" id="GO:0003677">
    <property type="term" value="F:DNA binding"/>
    <property type="evidence" value="ECO:0007669"/>
    <property type="project" value="InterPro"/>
</dbReference>
<reference evidence="2 3" key="1">
    <citation type="journal article" date="2016" name="Nat. Commun.">
        <title>Thousands of microbial genomes shed light on interconnected biogeochemical processes in an aquifer system.</title>
        <authorList>
            <person name="Anantharaman K."/>
            <person name="Brown C.T."/>
            <person name="Hug L.A."/>
            <person name="Sharon I."/>
            <person name="Castelle C.J."/>
            <person name="Probst A.J."/>
            <person name="Thomas B.C."/>
            <person name="Singh A."/>
            <person name="Wilkins M.J."/>
            <person name="Karaoz U."/>
            <person name="Brodie E.L."/>
            <person name="Williams K.H."/>
            <person name="Hubbard S.S."/>
            <person name="Banfield J.F."/>
        </authorList>
    </citation>
    <scope>NUCLEOTIDE SEQUENCE [LARGE SCALE GENOMIC DNA]</scope>
</reference>
<proteinExistence type="predicted"/>
<dbReference type="SMART" id="SM00966">
    <property type="entry name" value="SpoVT_AbrB"/>
    <property type="match status" value="1"/>
</dbReference>